<keyword evidence="4" id="KW-0812">Transmembrane</keyword>
<dbReference type="Pfam" id="PF02816">
    <property type="entry name" value="Alpha_kinase"/>
    <property type="match status" value="1"/>
</dbReference>
<dbReference type="Proteomes" id="UP000309038">
    <property type="component" value="Unassembled WGS sequence"/>
</dbReference>
<keyword evidence="2" id="KW-0808">Transferase</keyword>
<proteinExistence type="predicted"/>
<feature type="domain" description="Alpha-type protein kinase" evidence="5">
    <location>
        <begin position="50"/>
        <end position="134"/>
    </location>
</feature>
<dbReference type="Gene3D" id="3.20.200.10">
    <property type="entry name" value="MHCK/EF2 kinase"/>
    <property type="match status" value="1"/>
</dbReference>
<comment type="caution">
    <text evidence="6">The sequence shown here is derived from an EMBL/GenBank/DDBJ whole genome shotgun (WGS) entry which is preliminary data.</text>
</comment>
<dbReference type="GO" id="GO:0005524">
    <property type="term" value="F:ATP binding"/>
    <property type="evidence" value="ECO:0007669"/>
    <property type="project" value="InterPro"/>
</dbReference>
<accession>A0A4S4KBS8</accession>
<name>A0A4S4KBS8_9APHY</name>
<keyword evidence="3" id="KW-0418">Kinase</keyword>
<sequence>MKATDKLSQMLNEANCLHWGAALMTQVYNLVDNTLGRMSRANIDNAGLHIPHLQFVLSALAVLCNFDADPVYLLKEQISNSFTKYIINSCLKPMADLIGPARDIADFLCFAQHVQYHLSDGQVFISDFQGAYYIIMFIKAAFQVLSLTLYHLA</sequence>
<evidence type="ECO:0000313" key="6">
    <source>
        <dbReference type="EMBL" id="THG95363.1"/>
    </source>
</evidence>
<keyword evidence="4" id="KW-1133">Transmembrane helix</keyword>
<evidence type="ECO:0000256" key="2">
    <source>
        <dbReference type="ARBA" id="ARBA00022679"/>
    </source>
</evidence>
<reference evidence="6 7" key="1">
    <citation type="submission" date="2019-02" db="EMBL/GenBank/DDBJ databases">
        <title>Genome sequencing of the rare red list fungi Phlebia centrifuga.</title>
        <authorList>
            <person name="Buettner E."/>
            <person name="Kellner H."/>
        </authorList>
    </citation>
    <scope>NUCLEOTIDE SEQUENCE [LARGE SCALE GENOMIC DNA]</scope>
    <source>
        <strain evidence="6 7">DSM 108282</strain>
    </source>
</reference>
<dbReference type="EMBL" id="SGPJ01000330">
    <property type="protein sequence ID" value="THG95363.1"/>
    <property type="molecule type" value="Genomic_DNA"/>
</dbReference>
<gene>
    <name evidence="6" type="ORF">EW026_g6275</name>
</gene>
<keyword evidence="1" id="KW-0723">Serine/threonine-protein kinase</keyword>
<dbReference type="InterPro" id="IPR004166">
    <property type="entry name" value="a-kinase_dom"/>
</dbReference>
<evidence type="ECO:0000313" key="7">
    <source>
        <dbReference type="Proteomes" id="UP000309038"/>
    </source>
</evidence>
<evidence type="ECO:0000259" key="5">
    <source>
        <dbReference type="Pfam" id="PF02816"/>
    </source>
</evidence>
<feature type="transmembrane region" description="Helical" evidence="4">
    <location>
        <begin position="131"/>
        <end position="152"/>
    </location>
</feature>
<organism evidence="6 7">
    <name type="scientific">Hermanssonia centrifuga</name>
    <dbReference type="NCBI Taxonomy" id="98765"/>
    <lineage>
        <taxon>Eukaryota</taxon>
        <taxon>Fungi</taxon>
        <taxon>Dikarya</taxon>
        <taxon>Basidiomycota</taxon>
        <taxon>Agaricomycotina</taxon>
        <taxon>Agaricomycetes</taxon>
        <taxon>Polyporales</taxon>
        <taxon>Meruliaceae</taxon>
        <taxon>Hermanssonia</taxon>
    </lineage>
</organism>
<protein>
    <recommendedName>
        <fullName evidence="5">Alpha-type protein kinase domain-containing protein</fullName>
    </recommendedName>
</protein>
<dbReference type="GO" id="GO:0004674">
    <property type="term" value="F:protein serine/threonine kinase activity"/>
    <property type="evidence" value="ECO:0007669"/>
    <property type="project" value="UniProtKB-KW"/>
</dbReference>
<evidence type="ECO:0000256" key="3">
    <source>
        <dbReference type="ARBA" id="ARBA00022777"/>
    </source>
</evidence>
<evidence type="ECO:0000256" key="4">
    <source>
        <dbReference type="SAM" id="Phobius"/>
    </source>
</evidence>
<evidence type="ECO:0000256" key="1">
    <source>
        <dbReference type="ARBA" id="ARBA00022527"/>
    </source>
</evidence>
<keyword evidence="4" id="KW-0472">Membrane</keyword>
<dbReference type="AlphaFoldDB" id="A0A4S4KBS8"/>
<keyword evidence="7" id="KW-1185">Reference proteome</keyword>